<dbReference type="Gene3D" id="3.30.70.330">
    <property type="match status" value="2"/>
</dbReference>
<reference evidence="4 5" key="1">
    <citation type="journal article" date="2018" name="MBio">
        <title>Comparative Genomics Reveals the Core Gene Toolbox for the Fungus-Insect Symbiosis.</title>
        <authorList>
            <person name="Wang Y."/>
            <person name="Stata M."/>
            <person name="Wang W."/>
            <person name="Stajich J.E."/>
            <person name="White M.M."/>
            <person name="Moncalvo J.M."/>
        </authorList>
    </citation>
    <scope>NUCLEOTIDE SEQUENCE [LARGE SCALE GENOMIC DNA]</scope>
    <source>
        <strain evidence="4 5">SWE-8-4</strain>
    </source>
</reference>
<dbReference type="GO" id="GO:0003723">
    <property type="term" value="F:RNA binding"/>
    <property type="evidence" value="ECO:0007669"/>
    <property type="project" value="UniProtKB-UniRule"/>
</dbReference>
<evidence type="ECO:0000256" key="1">
    <source>
        <dbReference type="PROSITE-ProRule" id="PRU00176"/>
    </source>
</evidence>
<name>A0A2T9YJ41_9FUNG</name>
<feature type="region of interest" description="Disordered" evidence="2">
    <location>
        <begin position="266"/>
        <end position="337"/>
    </location>
</feature>
<evidence type="ECO:0000313" key="4">
    <source>
        <dbReference type="EMBL" id="PVU92360.1"/>
    </source>
</evidence>
<dbReference type="InterPro" id="IPR012677">
    <property type="entry name" value="Nucleotide-bd_a/b_plait_sf"/>
</dbReference>
<dbReference type="SUPFAM" id="SSF63570">
    <property type="entry name" value="PABC (PABP) domain"/>
    <property type="match status" value="1"/>
</dbReference>
<dbReference type="EMBL" id="MBFR01000164">
    <property type="protein sequence ID" value="PVU92360.1"/>
    <property type="molecule type" value="Genomic_DNA"/>
</dbReference>
<evidence type="ECO:0000313" key="5">
    <source>
        <dbReference type="Proteomes" id="UP000245383"/>
    </source>
</evidence>
<feature type="compositionally biased region" description="Low complexity" evidence="2">
    <location>
        <begin position="532"/>
        <end position="552"/>
    </location>
</feature>
<dbReference type="OrthoDB" id="6159137at2759"/>
<feature type="compositionally biased region" description="Basic and acidic residues" evidence="2">
    <location>
        <begin position="326"/>
        <end position="337"/>
    </location>
</feature>
<dbReference type="STRING" id="133385.A0A2T9YJ41"/>
<dbReference type="SUPFAM" id="SSF54928">
    <property type="entry name" value="RNA-binding domain, RBD"/>
    <property type="match status" value="2"/>
</dbReference>
<organism evidence="4 5">
    <name type="scientific">Smittium simulii</name>
    <dbReference type="NCBI Taxonomy" id="133385"/>
    <lineage>
        <taxon>Eukaryota</taxon>
        <taxon>Fungi</taxon>
        <taxon>Fungi incertae sedis</taxon>
        <taxon>Zoopagomycota</taxon>
        <taxon>Kickxellomycotina</taxon>
        <taxon>Harpellomycetes</taxon>
        <taxon>Harpellales</taxon>
        <taxon>Legeriomycetaceae</taxon>
        <taxon>Smittium</taxon>
    </lineage>
</organism>
<evidence type="ECO:0000259" key="3">
    <source>
        <dbReference type="PROSITE" id="PS50102"/>
    </source>
</evidence>
<accession>A0A2T9YJ41</accession>
<dbReference type="Proteomes" id="UP000245383">
    <property type="component" value="Unassembled WGS sequence"/>
</dbReference>
<feature type="region of interest" description="Disordered" evidence="2">
    <location>
        <begin position="458"/>
        <end position="489"/>
    </location>
</feature>
<dbReference type="SMART" id="SM00360">
    <property type="entry name" value="RRM"/>
    <property type="match status" value="2"/>
</dbReference>
<dbReference type="PANTHER" id="PTHR15241:SF304">
    <property type="entry name" value="RRM DOMAIN-CONTAINING PROTEIN"/>
    <property type="match status" value="1"/>
</dbReference>
<dbReference type="PROSITE" id="PS50102">
    <property type="entry name" value="RRM"/>
    <property type="match status" value="2"/>
</dbReference>
<gene>
    <name evidence="4" type="ORF">BB561_003874</name>
</gene>
<dbReference type="AlphaFoldDB" id="A0A2T9YJ41"/>
<sequence>MSTYADSAPYNISTESTEVIPPISSNSNKVLVKNKTKKASISVSKPQLSSEAHKNNSTLVKDRPSIINSEPMYNQDKRLLQQQPIVEPSSKAFDQVSSLISKFKEKTLYFSQMTPAILQDITPKLKILKGLKLNVDPGEGQIFSGNIIFSSAENTQRAFAVLNGYINSKAYNFNLSVDKNVSFSPPQTDTLRIDQLPDETEVTSLYDLLRVIGPIVSIHFTKQPESKLNNYGYVQYFEENSADNAIAELTYTEYMNNLMQLRASTRSRKSDIGASNCTNPTVTDTKTSAQQNTLLNKKPDQNSRNITQPTLPKAEKQSSIQNKQPTNKDDKSFATDHDIQQPISPNLEKEVDQTHFGLGGVLVPGKLFVRNLDSTVSHSDLFELFKKFGYIHSARVNIDPITKTSLCHGVVQMGSPEHAKKALENLNEVELKGKKINIFLYEHIPKDCTELPDSAKKTNLANNRRLSNKSDLQHSPARKEHNNLHPSESIHSLNANQTHTKGYTLSPPKQNNTNLENGLATISISSEKNDTIKTPTKTKSSNKSSTSTPGSIFDPSVLSNLSKPSYVEILSKKIISEAIDNPVLDKSFAPEIITYLVSLPIDRVLNIINNYDVLNYEWNSAQGKFNLNDLDPQTLNIVCSSWAKSNTIESLSFNSNSNNQTSPIFADSTVSPDAKKNLNNLKGYDEESEEYINLLLSKPESERKQKLGARLFPLIKGLGFQNPTKLTVWILENMLNDLKYLVYAMNDSIQLQQILKEAAAKMDQE</sequence>
<feature type="compositionally biased region" description="Polar residues" evidence="2">
    <location>
        <begin position="273"/>
        <end position="295"/>
    </location>
</feature>
<evidence type="ECO:0000256" key="2">
    <source>
        <dbReference type="SAM" id="MobiDB-lite"/>
    </source>
</evidence>
<dbReference type="CDD" id="cd00590">
    <property type="entry name" value="RRM_SF"/>
    <property type="match status" value="2"/>
</dbReference>
<dbReference type="Gene3D" id="1.10.1900.10">
    <property type="entry name" value="c-terminal domain of poly(a) binding protein"/>
    <property type="match status" value="1"/>
</dbReference>
<comment type="caution">
    <text evidence="4">The sequence shown here is derived from an EMBL/GenBank/DDBJ whole genome shotgun (WGS) entry which is preliminary data.</text>
</comment>
<dbReference type="InterPro" id="IPR036053">
    <property type="entry name" value="PABP-dom"/>
</dbReference>
<feature type="region of interest" description="Disordered" evidence="2">
    <location>
        <begin position="522"/>
        <end position="554"/>
    </location>
</feature>
<keyword evidence="5" id="KW-1185">Reference proteome</keyword>
<proteinExistence type="predicted"/>
<feature type="domain" description="RRM" evidence="3">
    <location>
        <begin position="365"/>
        <end position="443"/>
    </location>
</feature>
<dbReference type="InterPro" id="IPR035979">
    <property type="entry name" value="RBD_domain_sf"/>
</dbReference>
<dbReference type="InterPro" id="IPR000504">
    <property type="entry name" value="RRM_dom"/>
</dbReference>
<feature type="domain" description="RRM" evidence="3">
    <location>
        <begin position="189"/>
        <end position="266"/>
    </location>
</feature>
<keyword evidence="1" id="KW-0694">RNA-binding</keyword>
<protein>
    <recommendedName>
        <fullName evidence="3">RRM domain-containing protein</fullName>
    </recommendedName>
</protein>
<dbReference type="PANTHER" id="PTHR15241">
    <property type="entry name" value="TRANSFORMER-2-RELATED"/>
    <property type="match status" value="1"/>
</dbReference>
<dbReference type="Pfam" id="PF00076">
    <property type="entry name" value="RRM_1"/>
    <property type="match status" value="2"/>
</dbReference>